<name>A0ABS7EKD6_9GAMM</name>
<evidence type="ECO:0000313" key="5">
    <source>
        <dbReference type="Proteomes" id="UP001166251"/>
    </source>
</evidence>
<protein>
    <submittedName>
        <fullName evidence="4">GNAT family N-acetyltransferase</fullName>
    </submittedName>
</protein>
<feature type="domain" description="N-acetyltransferase" evidence="3">
    <location>
        <begin position="3"/>
        <end position="152"/>
    </location>
</feature>
<dbReference type="EMBL" id="JAHZSS010000019">
    <property type="protein sequence ID" value="MBW8192142.1"/>
    <property type="molecule type" value="Genomic_DNA"/>
</dbReference>
<dbReference type="InterPro" id="IPR050832">
    <property type="entry name" value="Bact_Acetyltransf"/>
</dbReference>
<evidence type="ECO:0000256" key="2">
    <source>
        <dbReference type="ARBA" id="ARBA00023315"/>
    </source>
</evidence>
<organism evidence="4 5">
    <name type="scientific">Neiella holothuriorum</name>
    <dbReference type="NCBI Taxonomy" id="2870530"/>
    <lineage>
        <taxon>Bacteria</taxon>
        <taxon>Pseudomonadati</taxon>
        <taxon>Pseudomonadota</taxon>
        <taxon>Gammaproteobacteria</taxon>
        <taxon>Alteromonadales</taxon>
        <taxon>Echinimonadaceae</taxon>
        <taxon>Neiella</taxon>
    </lineage>
</organism>
<dbReference type="CDD" id="cd04301">
    <property type="entry name" value="NAT_SF"/>
    <property type="match status" value="1"/>
</dbReference>
<proteinExistence type="predicted"/>
<dbReference type="Proteomes" id="UP001166251">
    <property type="component" value="Unassembled WGS sequence"/>
</dbReference>
<dbReference type="InterPro" id="IPR000182">
    <property type="entry name" value="GNAT_dom"/>
</dbReference>
<dbReference type="PANTHER" id="PTHR43877:SF5">
    <property type="entry name" value="BLL8307 PROTEIN"/>
    <property type="match status" value="1"/>
</dbReference>
<reference evidence="4" key="1">
    <citation type="submission" date="2021-07" db="EMBL/GenBank/DDBJ databases">
        <title>Neiella marina sp. nov., isolated from the intestinal content of sea cucumber Apostichopus japonicus.</title>
        <authorList>
            <person name="Bai X."/>
        </authorList>
    </citation>
    <scope>NUCLEOTIDE SEQUENCE</scope>
    <source>
        <strain evidence="4">126</strain>
    </source>
</reference>
<keyword evidence="5" id="KW-1185">Reference proteome</keyword>
<keyword evidence="2" id="KW-0012">Acyltransferase</keyword>
<dbReference type="PROSITE" id="PS51186">
    <property type="entry name" value="GNAT"/>
    <property type="match status" value="1"/>
</dbReference>
<gene>
    <name evidence="4" type="ORF">K0504_13990</name>
</gene>
<keyword evidence="1" id="KW-0808">Transferase</keyword>
<evidence type="ECO:0000256" key="1">
    <source>
        <dbReference type="ARBA" id="ARBA00022679"/>
    </source>
</evidence>
<sequence length="152" mass="16684">MQITVNDLSDGEIAKLLQAHLQAMHQYSPADSIHALDTTKLSDPAITFWGASVNGELAGCGALKALPNNEGEVKSMKTDDRFLRQGIAHQLLSVIIDEAKRRGYCRLNLETGTHAAFEPAVAMYEKHGFVASEPFGDYQADPFSRFYSKALL</sequence>
<comment type="caution">
    <text evidence="4">The sequence shown here is derived from an EMBL/GenBank/DDBJ whole genome shotgun (WGS) entry which is preliminary data.</text>
</comment>
<dbReference type="InterPro" id="IPR016181">
    <property type="entry name" value="Acyl_CoA_acyltransferase"/>
</dbReference>
<dbReference type="Gene3D" id="3.40.630.30">
    <property type="match status" value="1"/>
</dbReference>
<evidence type="ECO:0000259" key="3">
    <source>
        <dbReference type="PROSITE" id="PS51186"/>
    </source>
</evidence>
<dbReference type="Pfam" id="PF00583">
    <property type="entry name" value="Acetyltransf_1"/>
    <property type="match status" value="1"/>
</dbReference>
<accession>A0ABS7EKD6</accession>
<evidence type="ECO:0000313" key="4">
    <source>
        <dbReference type="EMBL" id="MBW8192142.1"/>
    </source>
</evidence>
<dbReference type="SUPFAM" id="SSF55729">
    <property type="entry name" value="Acyl-CoA N-acyltransferases (Nat)"/>
    <property type="match status" value="1"/>
</dbReference>
<dbReference type="PANTHER" id="PTHR43877">
    <property type="entry name" value="AMINOALKYLPHOSPHONATE N-ACETYLTRANSFERASE-RELATED-RELATED"/>
    <property type="match status" value="1"/>
</dbReference>